<dbReference type="HOGENOM" id="CLU_286914_0_0_1"/>
<feature type="region of interest" description="Disordered" evidence="2">
    <location>
        <begin position="427"/>
        <end position="459"/>
    </location>
</feature>
<evidence type="ECO:0000313" key="6">
    <source>
        <dbReference type="Proteomes" id="UP000001449"/>
    </source>
</evidence>
<feature type="coiled-coil region" evidence="1">
    <location>
        <begin position="1024"/>
        <end position="1061"/>
    </location>
</feature>
<feature type="compositionally biased region" description="Polar residues" evidence="2">
    <location>
        <begin position="694"/>
        <end position="706"/>
    </location>
</feature>
<dbReference type="InterPro" id="IPR007526">
    <property type="entry name" value="SWIRM"/>
</dbReference>
<gene>
    <name evidence="5" type="ORF">THAPSDRAFT_25142</name>
</gene>
<feature type="domain" description="Chromo" evidence="4">
    <location>
        <begin position="4"/>
        <end position="359"/>
    </location>
</feature>
<dbReference type="eggNOG" id="KOG1279">
    <property type="taxonomic scope" value="Eukaryota"/>
</dbReference>
<keyword evidence="1" id="KW-0175">Coiled coil</keyword>
<dbReference type="PROSITE" id="PS52032">
    <property type="entry name" value="MARR_BRCT_CHROMO"/>
    <property type="match status" value="1"/>
</dbReference>
<reference evidence="5 6" key="1">
    <citation type="journal article" date="2004" name="Science">
        <title>The genome of the diatom Thalassiosira pseudonana: ecology, evolution, and metabolism.</title>
        <authorList>
            <person name="Armbrust E.V."/>
            <person name="Berges J.A."/>
            <person name="Bowler C."/>
            <person name="Green B.R."/>
            <person name="Martinez D."/>
            <person name="Putnam N.H."/>
            <person name="Zhou S."/>
            <person name="Allen A.E."/>
            <person name="Apt K.E."/>
            <person name="Bechner M."/>
            <person name="Brzezinski M.A."/>
            <person name="Chaal B.K."/>
            <person name="Chiovitti A."/>
            <person name="Davis A.K."/>
            <person name="Demarest M.S."/>
            <person name="Detter J.C."/>
            <person name="Glavina T."/>
            <person name="Goodstein D."/>
            <person name="Hadi M.Z."/>
            <person name="Hellsten U."/>
            <person name="Hildebrand M."/>
            <person name="Jenkins B.D."/>
            <person name="Jurka J."/>
            <person name="Kapitonov V.V."/>
            <person name="Kroger N."/>
            <person name="Lau W.W."/>
            <person name="Lane T.W."/>
            <person name="Larimer F.W."/>
            <person name="Lippmeier J.C."/>
            <person name="Lucas S."/>
            <person name="Medina M."/>
            <person name="Montsant A."/>
            <person name="Obornik M."/>
            <person name="Parker M.S."/>
            <person name="Palenik B."/>
            <person name="Pazour G.J."/>
            <person name="Richardson P.M."/>
            <person name="Rynearson T.A."/>
            <person name="Saito M.A."/>
            <person name="Schwartz D.C."/>
            <person name="Thamatrakoln K."/>
            <person name="Valentin K."/>
            <person name="Vardi A."/>
            <person name="Wilkerson F.P."/>
            <person name="Rokhsar D.S."/>
        </authorList>
    </citation>
    <scope>NUCLEOTIDE SEQUENCE [LARGE SCALE GENOMIC DNA]</scope>
    <source>
        <strain evidence="5 6">CCMP1335</strain>
    </source>
</reference>
<accession>B8LCL9</accession>
<keyword evidence="6" id="KW-1185">Reference proteome</keyword>
<dbReference type="SUPFAM" id="SSF46689">
    <property type="entry name" value="Homeodomain-like"/>
    <property type="match status" value="1"/>
</dbReference>
<feature type="domain" description="SWIRM" evidence="3">
    <location>
        <begin position="759"/>
        <end position="856"/>
    </location>
</feature>
<dbReference type="KEGG" id="tps:THAPSDRAFT_25142"/>
<feature type="region of interest" description="Disordered" evidence="2">
    <location>
        <begin position="622"/>
        <end position="716"/>
    </location>
</feature>
<organism evidence="5 6">
    <name type="scientific">Thalassiosira pseudonana</name>
    <name type="common">Marine diatom</name>
    <name type="synonym">Cyclotella nana</name>
    <dbReference type="NCBI Taxonomy" id="35128"/>
    <lineage>
        <taxon>Eukaryota</taxon>
        <taxon>Sar</taxon>
        <taxon>Stramenopiles</taxon>
        <taxon>Ochrophyta</taxon>
        <taxon>Bacillariophyta</taxon>
        <taxon>Coscinodiscophyceae</taxon>
        <taxon>Thalassiosirophycidae</taxon>
        <taxon>Thalassiosirales</taxon>
        <taxon>Thalassiosiraceae</taxon>
        <taxon>Thalassiosira</taxon>
    </lineage>
</organism>
<sequence length="1076" mass="116774">MTSSSITSQKQLTHPPPLHPLSPSDVASFETLTLSLRSHPIMAKEALNATALSKLVDGVVRFQNKHLRRNNNNHHHCPLVPCIPASVLNDRSSRGPLYTALLSAYRFKQQQQQQSNNNSSFLRTTTTTTTTTTFNLDNPKMFNENISMIQRMECDLVNHGCCWWMRPRVYFDESVGRGLGEGEVQRLETIVKRLGGTVVREEGGKEELSSGDTGGGKVTHIVVYDPEEHDSKEVIDEEERREKTGEEMDKTYLRTLGVVDFPVEGSGSAAEGGGGKVLTQKMALIHWWYFPSSYDEWVNAADVSGEIEAEVPPNGPGGAYVVGCKFIRDVEKFNEWGVENDYTVMDFERKMAYLRTETTKSATVSSTASNKKRRRTSKLEAKAEGASIETDPVSKKTKSDDDAIRSEEPVLTIVDSKVTITSNGLTAESSAANAPPIAPQIEQSRQSSDRRRSFKVGCNGMNPRKIHTGIYGLRGESIRRTVYDGALGVDDEAYKIVRDACADYLLGNVAVDAASGTALPLLSGRPEWKKHLPLTAFTRPSVDASLGSVIIVTELSASDAGTVATNRKVDVLVLPKALKVDAPSEDVGLTAMDEPLRIRGGGTEDEPMADSDKMNVDTLCAAESSTEQSATVVGEAKVKEEPSAPAAASTVEQIAANISEEAKPTADGDSAPKDELSEEKDEQKVAAEAPSGDAPTSSDVKLSTPQAAAGVKPPAPTPVANPSVLCKVDPLPANHQLSSSIYHPPTPAAVFSTQENAANSSAHLPSWYDKSTVSDIERRSLPEWFNGSAPHRSEATYIDIREKILDLARKNENQYITATTLRRSITGDAGSLLRLHKFLSDMGFVNAGNVGESAPSEVELRGVRSSWVAAGAGTKRQFAAVERSAFWSSARLKSLETIALNHVSSSKSSENETILKVNWDAVASEIGEGVTAIDCQRAFIRPPKEDGSTMTDGPDESSVCKNESMFSHIIDTVRPEVLKAAIDASLKATQDMSEARKASLVGVVAGAAAEKAREGDNEIRNTLMDIIDQRVQRLENRIALLDDAEALLEAERVALELERRDMYTARCRHWFGDGSA</sequence>
<reference evidence="5 6" key="2">
    <citation type="journal article" date="2008" name="Nature">
        <title>The Phaeodactylum genome reveals the evolutionary history of diatom genomes.</title>
        <authorList>
            <person name="Bowler C."/>
            <person name="Allen A.E."/>
            <person name="Badger J.H."/>
            <person name="Grimwood J."/>
            <person name="Jabbari K."/>
            <person name="Kuo A."/>
            <person name="Maheswari U."/>
            <person name="Martens C."/>
            <person name="Maumus F."/>
            <person name="Otillar R.P."/>
            <person name="Rayko E."/>
            <person name="Salamov A."/>
            <person name="Vandepoele K."/>
            <person name="Beszteri B."/>
            <person name="Gruber A."/>
            <person name="Heijde M."/>
            <person name="Katinka M."/>
            <person name="Mock T."/>
            <person name="Valentin K."/>
            <person name="Verret F."/>
            <person name="Berges J.A."/>
            <person name="Brownlee C."/>
            <person name="Cadoret J.P."/>
            <person name="Chiovitti A."/>
            <person name="Choi C.J."/>
            <person name="Coesel S."/>
            <person name="De Martino A."/>
            <person name="Detter J.C."/>
            <person name="Durkin C."/>
            <person name="Falciatore A."/>
            <person name="Fournet J."/>
            <person name="Haruta M."/>
            <person name="Huysman M.J."/>
            <person name="Jenkins B.D."/>
            <person name="Jiroutova K."/>
            <person name="Jorgensen R.E."/>
            <person name="Joubert Y."/>
            <person name="Kaplan A."/>
            <person name="Kroger N."/>
            <person name="Kroth P.G."/>
            <person name="La Roche J."/>
            <person name="Lindquist E."/>
            <person name="Lommer M."/>
            <person name="Martin-Jezequel V."/>
            <person name="Lopez P.J."/>
            <person name="Lucas S."/>
            <person name="Mangogna M."/>
            <person name="McGinnis K."/>
            <person name="Medlin L.K."/>
            <person name="Montsant A."/>
            <person name="Oudot-Le Secq M.P."/>
            <person name="Napoli C."/>
            <person name="Obornik M."/>
            <person name="Parker M.S."/>
            <person name="Petit J.L."/>
            <person name="Porcel B.M."/>
            <person name="Poulsen N."/>
            <person name="Robison M."/>
            <person name="Rychlewski L."/>
            <person name="Rynearson T.A."/>
            <person name="Schmutz J."/>
            <person name="Shapiro H."/>
            <person name="Siaut M."/>
            <person name="Stanley M."/>
            <person name="Sussman M.R."/>
            <person name="Taylor A.R."/>
            <person name="Vardi A."/>
            <person name="von Dassow P."/>
            <person name="Vyverman W."/>
            <person name="Willis A."/>
            <person name="Wyrwicz L.S."/>
            <person name="Rokhsar D.S."/>
            <person name="Weissenbach J."/>
            <person name="Armbrust E.V."/>
            <person name="Green B.R."/>
            <person name="Van de Peer Y."/>
            <person name="Grigoriev I.V."/>
        </authorList>
    </citation>
    <scope>NUCLEOTIDE SEQUENCE [LARGE SCALE GENOMIC DNA]</scope>
    <source>
        <strain evidence="5 6">CCMP1335</strain>
    </source>
</reference>
<feature type="compositionally biased region" description="Polar residues" evidence="2">
    <location>
        <begin position="1"/>
        <end position="12"/>
    </location>
</feature>
<feature type="compositionally biased region" description="Basic and acidic residues" evidence="2">
    <location>
        <begin position="392"/>
        <end position="407"/>
    </location>
</feature>
<dbReference type="GeneID" id="7442529"/>
<dbReference type="Proteomes" id="UP000001449">
    <property type="component" value="Chromosome 16"/>
</dbReference>
<dbReference type="Pfam" id="PF04433">
    <property type="entry name" value="SWIRM"/>
    <property type="match status" value="1"/>
</dbReference>
<evidence type="ECO:0008006" key="7">
    <source>
        <dbReference type="Google" id="ProtNLM"/>
    </source>
</evidence>
<dbReference type="RefSeq" id="XP_002296721.1">
    <property type="nucleotide sequence ID" value="XM_002296685.1"/>
</dbReference>
<dbReference type="InParanoid" id="B8LCL9"/>
<evidence type="ECO:0000256" key="2">
    <source>
        <dbReference type="SAM" id="MobiDB-lite"/>
    </source>
</evidence>
<evidence type="ECO:0000259" key="3">
    <source>
        <dbReference type="PROSITE" id="PS50934"/>
    </source>
</evidence>
<feature type="region of interest" description="Disordered" evidence="2">
    <location>
        <begin position="358"/>
        <end position="407"/>
    </location>
</feature>
<evidence type="ECO:0000259" key="4">
    <source>
        <dbReference type="PROSITE" id="PS52032"/>
    </source>
</evidence>
<dbReference type="Gene3D" id="1.10.10.10">
    <property type="entry name" value="Winged helix-like DNA-binding domain superfamily/Winged helix DNA-binding domain"/>
    <property type="match status" value="1"/>
</dbReference>
<proteinExistence type="predicted"/>
<dbReference type="InterPro" id="IPR049898">
    <property type="entry name" value="MARR_BRCT_CHROMO"/>
</dbReference>
<name>B8LCL9_THAPS</name>
<dbReference type="PROSITE" id="PS50934">
    <property type="entry name" value="SWIRM"/>
    <property type="match status" value="1"/>
</dbReference>
<protein>
    <recommendedName>
        <fullName evidence="7">BRCT domain-containing protein</fullName>
    </recommendedName>
</protein>
<dbReference type="InterPro" id="IPR036388">
    <property type="entry name" value="WH-like_DNA-bd_sf"/>
</dbReference>
<feature type="compositionally biased region" description="Low complexity" evidence="2">
    <location>
        <begin position="359"/>
        <end position="369"/>
    </location>
</feature>
<feature type="region of interest" description="Disordered" evidence="2">
    <location>
        <begin position="1"/>
        <end position="23"/>
    </location>
</feature>
<dbReference type="EMBL" id="DS999417">
    <property type="protein sequence ID" value="EED86922.1"/>
    <property type="molecule type" value="Genomic_DNA"/>
</dbReference>
<feature type="compositionally biased region" description="Basic and acidic residues" evidence="2">
    <location>
        <begin position="660"/>
        <end position="685"/>
    </location>
</feature>
<dbReference type="AlphaFoldDB" id="B8LCL9"/>
<dbReference type="PaxDb" id="35128-Thaps25142"/>
<evidence type="ECO:0000313" key="5">
    <source>
        <dbReference type="EMBL" id="EED86922.1"/>
    </source>
</evidence>
<dbReference type="InterPro" id="IPR009057">
    <property type="entry name" value="Homeodomain-like_sf"/>
</dbReference>
<dbReference type="STRING" id="35128.B8LCL9"/>
<evidence type="ECO:0000256" key="1">
    <source>
        <dbReference type="SAM" id="Coils"/>
    </source>
</evidence>